<dbReference type="GO" id="GO:0016887">
    <property type="term" value="F:ATP hydrolysis activity"/>
    <property type="evidence" value="ECO:0007669"/>
    <property type="project" value="TreeGrafter"/>
</dbReference>
<dbReference type="Gene3D" id="3.40.50.300">
    <property type="entry name" value="P-loop containing nucleotide triphosphate hydrolases"/>
    <property type="match status" value="1"/>
</dbReference>
<accession>A0A136M0L1</accession>
<evidence type="ECO:0000313" key="7">
    <source>
        <dbReference type="Proteomes" id="UP000070457"/>
    </source>
</evidence>
<dbReference type="EMBL" id="JYNZ01000002">
    <property type="protein sequence ID" value="KXK27433.1"/>
    <property type="molecule type" value="Genomic_DNA"/>
</dbReference>
<dbReference type="PANTHER" id="PTHR30258">
    <property type="entry name" value="TYPE II SECRETION SYSTEM PROTEIN GSPE-RELATED"/>
    <property type="match status" value="1"/>
</dbReference>
<dbReference type="GO" id="GO:0005524">
    <property type="term" value="F:ATP binding"/>
    <property type="evidence" value="ECO:0007669"/>
    <property type="project" value="UniProtKB-KW"/>
</dbReference>
<sequence>MAEETKAAPAEKTGQAQEDAKQNSKKEQATNEAALKGQTVKKREIEHISATAGPVNIIELLDSIVFNALKSKASDVHMEPQESELLIRFRVDGILREVLTIDKNLEQALIFKIKVSAKLRTDEHFAPQDGRIRFIFDGKKLDTRVSILPITRGEKVVMRLLTSAGRSFKLQDLGLRDNELEAVEKAYNKPYGMILAVGPKGSGKTTTLYSILKILNSTEVNITTVEDPVEYDLEGVNHIQINTKANLTFASGLRSILRQDPDIIMVGEIRDAETARIATNAALTGHLVLSTLHTNDAVTAIPRLIDMGIEDFLVASTVNLVIAQRLARKLCDECKKEFTLTKADLEQLTKMRPDIAALLKPEEKLYHEVGCNVCDGTGFKGRVGLYEVFDIDESIRKLITEHASVDDIYEQARKNGLVLIVEDGVKKLKAGVTGVSELIRVTALKE</sequence>
<proteinExistence type="inferred from homology"/>
<dbReference type="CDD" id="cd01129">
    <property type="entry name" value="PulE-GspE-like"/>
    <property type="match status" value="1"/>
</dbReference>
<name>A0A136M0L1_9BACT</name>
<gene>
    <name evidence="6" type="primary">epsE_1</name>
    <name evidence="6" type="ORF">TR69_WS6001000309</name>
</gene>
<feature type="domain" description="Bacterial type II secretion system protein E" evidence="5">
    <location>
        <begin position="257"/>
        <end position="271"/>
    </location>
</feature>
<evidence type="ECO:0000256" key="3">
    <source>
        <dbReference type="ARBA" id="ARBA00022840"/>
    </source>
</evidence>
<keyword evidence="2" id="KW-0547">Nucleotide-binding</keyword>
<evidence type="ECO:0000256" key="2">
    <source>
        <dbReference type="ARBA" id="ARBA00022741"/>
    </source>
</evidence>
<dbReference type="Gene3D" id="3.30.450.90">
    <property type="match status" value="1"/>
</dbReference>
<evidence type="ECO:0000256" key="1">
    <source>
        <dbReference type="ARBA" id="ARBA00006611"/>
    </source>
</evidence>
<evidence type="ECO:0000313" key="6">
    <source>
        <dbReference type="EMBL" id="KXK27433.1"/>
    </source>
</evidence>
<dbReference type="Pfam" id="PF00437">
    <property type="entry name" value="T2SSE"/>
    <property type="match status" value="1"/>
</dbReference>
<keyword evidence="3" id="KW-0067">ATP-binding</keyword>
<feature type="compositionally biased region" description="Basic and acidic residues" evidence="4">
    <location>
        <begin position="18"/>
        <end position="29"/>
    </location>
</feature>
<evidence type="ECO:0000259" key="5">
    <source>
        <dbReference type="PROSITE" id="PS00662"/>
    </source>
</evidence>
<dbReference type="FunFam" id="3.40.50.300:FF:000398">
    <property type="entry name" value="Type IV pilus assembly ATPase PilB"/>
    <property type="match status" value="1"/>
</dbReference>
<dbReference type="GO" id="GO:0005886">
    <property type="term" value="C:plasma membrane"/>
    <property type="evidence" value="ECO:0007669"/>
    <property type="project" value="TreeGrafter"/>
</dbReference>
<dbReference type="Proteomes" id="UP000070457">
    <property type="component" value="Unassembled WGS sequence"/>
</dbReference>
<comment type="caution">
    <text evidence="6">The sequence shown here is derived from an EMBL/GenBank/DDBJ whole genome shotgun (WGS) entry which is preliminary data.</text>
</comment>
<dbReference type="PROSITE" id="PS00662">
    <property type="entry name" value="T2SP_E"/>
    <property type="match status" value="1"/>
</dbReference>
<evidence type="ECO:0000256" key="4">
    <source>
        <dbReference type="SAM" id="MobiDB-lite"/>
    </source>
</evidence>
<dbReference type="InterPro" id="IPR001482">
    <property type="entry name" value="T2SS/T4SS_dom"/>
</dbReference>
<dbReference type="AlphaFoldDB" id="A0A136M0L1"/>
<dbReference type="PANTHER" id="PTHR30258:SF1">
    <property type="entry name" value="PROTEIN TRANSPORT PROTEIN HOFB HOMOLOG"/>
    <property type="match status" value="1"/>
</dbReference>
<organism evidence="6 7">
    <name type="scientific">candidate division WS6 bacterium OLB20</name>
    <dbReference type="NCBI Taxonomy" id="1617426"/>
    <lineage>
        <taxon>Bacteria</taxon>
        <taxon>Candidatus Dojkabacteria</taxon>
    </lineage>
</organism>
<feature type="region of interest" description="Disordered" evidence="4">
    <location>
        <begin position="1"/>
        <end position="38"/>
    </location>
</feature>
<protein>
    <submittedName>
        <fullName evidence="6">Type II secretion system protein E</fullName>
    </submittedName>
</protein>
<dbReference type="InterPro" id="IPR027417">
    <property type="entry name" value="P-loop_NTPase"/>
</dbReference>
<reference evidence="6 7" key="1">
    <citation type="submission" date="2015-02" db="EMBL/GenBank/DDBJ databases">
        <title>Improved understanding of the partial-nitritation anammox process through 23 genomes representing the majority of the microbial community.</title>
        <authorList>
            <person name="Speth D.R."/>
            <person name="In T Zandt M."/>
            <person name="Guerrero Cruz S."/>
            <person name="Jetten M.S."/>
            <person name="Dutilh B.E."/>
        </authorList>
    </citation>
    <scope>NUCLEOTIDE SEQUENCE [LARGE SCALE GENOMIC DNA]</scope>
    <source>
        <strain evidence="6">OLB20</strain>
    </source>
</reference>
<dbReference type="STRING" id="1617426.TR69_WS6001000309"/>
<comment type="similarity">
    <text evidence="1">Belongs to the GSP E family.</text>
</comment>
<dbReference type="SUPFAM" id="SSF52540">
    <property type="entry name" value="P-loop containing nucleoside triphosphate hydrolases"/>
    <property type="match status" value="1"/>
</dbReference>
<dbReference type="PATRIC" id="fig|1617426.3.peg.305"/>